<dbReference type="InterPro" id="IPR017938">
    <property type="entry name" value="Riboflavin_synthase-like_b-brl"/>
</dbReference>
<dbReference type="Gene3D" id="3.40.50.80">
    <property type="entry name" value="Nucleotide-binding domain of ferredoxin-NADP reductase (FNR) module"/>
    <property type="match status" value="1"/>
</dbReference>
<organism evidence="6">
    <name type="scientific">Chaetomium thermophilum (strain DSM 1495 / CBS 144.50 / IMI 039719)</name>
    <name type="common">Thermochaetoides thermophila</name>
    <dbReference type="NCBI Taxonomy" id="759272"/>
    <lineage>
        <taxon>Eukaryota</taxon>
        <taxon>Fungi</taxon>
        <taxon>Dikarya</taxon>
        <taxon>Ascomycota</taxon>
        <taxon>Pezizomycotina</taxon>
        <taxon>Sordariomycetes</taxon>
        <taxon>Sordariomycetidae</taxon>
        <taxon>Sordariales</taxon>
        <taxon>Chaetomiaceae</taxon>
        <taxon>Thermochaetoides</taxon>
    </lineage>
</organism>
<dbReference type="SUPFAM" id="SSF63380">
    <property type="entry name" value="Riboflavin synthase domain-like"/>
    <property type="match status" value="1"/>
</dbReference>
<feature type="domain" description="FAD-binding FR-type" evidence="4">
    <location>
        <begin position="19"/>
        <end position="158"/>
    </location>
</feature>
<keyword evidence="3" id="KW-0472">Membrane</keyword>
<sequence>MSTAKETHAERTAHEPRDPSLYFLNIASITLITPSIRLFRLALPPSNTLSFLPGQWIDLYVPPSDHILFNKPGGFTITSSPSHAAVASTPEDYILQSGANDNEPMKPYKYIELAIQHAPDNPVAVYLFRPVSQLLNTEVTVRVGGSFVFPPAGDIPFKIVVFVASGMGINPLISMMSWLGEQGKDSRWRGLEVRVLYGARVSRDAWSQEAVGAEMALRPANSLLDPCKIPFLPRIAKLFSSGKLQGQVTLFLTGLNSASNPTGDVIPCENLEIAYLRRRMTLTDVQAAIGEKKGQDNSVVYVCGVPVMTDEFVGRLAAPEPEGFGMDKRRVLFEKWW</sequence>
<dbReference type="InterPro" id="IPR039261">
    <property type="entry name" value="FNR_nucleotide-bd"/>
</dbReference>
<evidence type="ECO:0000313" key="6">
    <source>
        <dbReference type="Proteomes" id="UP000008066"/>
    </source>
</evidence>
<keyword evidence="6" id="KW-1185">Reference proteome</keyword>
<dbReference type="PROSITE" id="PS51384">
    <property type="entry name" value="FAD_FR"/>
    <property type="match status" value="1"/>
</dbReference>
<accession>G0SG49</accession>
<proteinExistence type="predicted"/>
<dbReference type="PANTHER" id="PTHR46505">
    <property type="entry name" value="OXIDOREDUCTASE NAD-BINDING DOMAIN-CONTAINING PROTEIN 1"/>
    <property type="match status" value="1"/>
</dbReference>
<dbReference type="GeneID" id="18260541"/>
<dbReference type="RefSeq" id="XP_006696806.1">
    <property type="nucleotide sequence ID" value="XM_006696743.1"/>
</dbReference>
<dbReference type="OrthoDB" id="436496at2759"/>
<dbReference type="InterPro" id="IPR052128">
    <property type="entry name" value="Oxidoreductase_NAD-binding"/>
</dbReference>
<dbReference type="InterPro" id="IPR017927">
    <property type="entry name" value="FAD-bd_FR_type"/>
</dbReference>
<dbReference type="Proteomes" id="UP000008066">
    <property type="component" value="Unassembled WGS sequence"/>
</dbReference>
<evidence type="ECO:0000256" key="2">
    <source>
        <dbReference type="ARBA" id="ARBA00023027"/>
    </source>
</evidence>
<keyword evidence="3" id="KW-1133">Transmembrane helix</keyword>
<gene>
    <name evidence="5" type="ORF">CTHT_0065030</name>
</gene>
<dbReference type="OMA" id="WIDFFIP"/>
<protein>
    <recommendedName>
        <fullName evidence="4">FAD-binding FR-type domain-containing protein</fullName>
    </recommendedName>
</protein>
<evidence type="ECO:0000259" key="4">
    <source>
        <dbReference type="PROSITE" id="PS51384"/>
    </source>
</evidence>
<dbReference type="SUPFAM" id="SSF52343">
    <property type="entry name" value="Ferredoxin reductase-like, C-terminal NADP-linked domain"/>
    <property type="match status" value="1"/>
</dbReference>
<evidence type="ECO:0000313" key="5">
    <source>
        <dbReference type="EMBL" id="EGS17188.1"/>
    </source>
</evidence>
<keyword evidence="2" id="KW-0520">NAD</keyword>
<dbReference type="Gene3D" id="2.40.30.10">
    <property type="entry name" value="Translation factors"/>
    <property type="match status" value="1"/>
</dbReference>
<dbReference type="KEGG" id="cthr:CTHT_0065030"/>
<dbReference type="HOGENOM" id="CLU_003827_7_1_1"/>
<evidence type="ECO:0000256" key="3">
    <source>
        <dbReference type="SAM" id="Phobius"/>
    </source>
</evidence>
<reference evidence="5 6" key="1">
    <citation type="journal article" date="2011" name="Cell">
        <title>Insight into structure and assembly of the nuclear pore complex by utilizing the genome of a eukaryotic thermophile.</title>
        <authorList>
            <person name="Amlacher S."/>
            <person name="Sarges P."/>
            <person name="Flemming D."/>
            <person name="van Noort V."/>
            <person name="Kunze R."/>
            <person name="Devos D.P."/>
            <person name="Arumugam M."/>
            <person name="Bork P."/>
            <person name="Hurt E."/>
        </authorList>
    </citation>
    <scope>NUCLEOTIDE SEQUENCE [LARGE SCALE GENOMIC DNA]</scope>
    <source>
        <strain evidence="6">DSM 1495 / CBS 144.50 / IMI 039719</strain>
    </source>
</reference>
<dbReference type="GO" id="GO:0005739">
    <property type="term" value="C:mitochondrion"/>
    <property type="evidence" value="ECO:0007669"/>
    <property type="project" value="TreeGrafter"/>
</dbReference>
<dbReference type="AlphaFoldDB" id="G0SG49"/>
<dbReference type="EMBL" id="GL988047">
    <property type="protein sequence ID" value="EGS17188.1"/>
    <property type="molecule type" value="Genomic_DNA"/>
</dbReference>
<keyword evidence="3" id="KW-0812">Transmembrane</keyword>
<keyword evidence="1" id="KW-0560">Oxidoreductase</keyword>
<dbReference type="GO" id="GO:0016491">
    <property type="term" value="F:oxidoreductase activity"/>
    <property type="evidence" value="ECO:0007669"/>
    <property type="project" value="UniProtKB-KW"/>
</dbReference>
<dbReference type="CDD" id="cd00322">
    <property type="entry name" value="FNR_like"/>
    <property type="match status" value="1"/>
</dbReference>
<dbReference type="eggNOG" id="KOG0534">
    <property type="taxonomic scope" value="Eukaryota"/>
</dbReference>
<dbReference type="STRING" id="759272.G0SG49"/>
<dbReference type="PANTHER" id="PTHR46505:SF1">
    <property type="entry name" value="OXIDOREDUCTASE NAD-BINDING DOMAIN-CONTAINING PROTEIN 1"/>
    <property type="match status" value="1"/>
</dbReference>
<name>G0SG49_CHATD</name>
<evidence type="ECO:0000256" key="1">
    <source>
        <dbReference type="ARBA" id="ARBA00023002"/>
    </source>
</evidence>
<feature type="transmembrane region" description="Helical" evidence="3">
    <location>
        <begin position="21"/>
        <end position="43"/>
    </location>
</feature>